<dbReference type="GO" id="GO:0005886">
    <property type="term" value="C:plasma membrane"/>
    <property type="evidence" value="ECO:0007669"/>
    <property type="project" value="TreeGrafter"/>
</dbReference>
<evidence type="ECO:0000256" key="6">
    <source>
        <dbReference type="SAM" id="Phobius"/>
    </source>
</evidence>
<gene>
    <name evidence="8" type="ORF">LUCI_4699</name>
</gene>
<keyword evidence="3 6" id="KW-0812">Transmembrane</keyword>
<feature type="transmembrane region" description="Helical" evidence="6">
    <location>
        <begin position="76"/>
        <end position="100"/>
    </location>
</feature>
<dbReference type="RefSeq" id="WP_122630194.1">
    <property type="nucleotide sequence ID" value="NZ_UPPP01000116.1"/>
</dbReference>
<evidence type="ECO:0000256" key="3">
    <source>
        <dbReference type="ARBA" id="ARBA00022692"/>
    </source>
</evidence>
<dbReference type="EMBL" id="UPPP01000116">
    <property type="protein sequence ID" value="VBB09409.1"/>
    <property type="molecule type" value="Genomic_DNA"/>
</dbReference>
<dbReference type="GO" id="GO:0000271">
    <property type="term" value="P:polysaccharide biosynthetic process"/>
    <property type="evidence" value="ECO:0007669"/>
    <property type="project" value="InterPro"/>
</dbReference>
<feature type="transmembrane region" description="Helical" evidence="6">
    <location>
        <begin position="106"/>
        <end position="123"/>
    </location>
</feature>
<organism evidence="8 9">
    <name type="scientific">Lucifera butyrica</name>
    <dbReference type="NCBI Taxonomy" id="1351585"/>
    <lineage>
        <taxon>Bacteria</taxon>
        <taxon>Bacillati</taxon>
        <taxon>Bacillota</taxon>
        <taxon>Negativicutes</taxon>
        <taxon>Veillonellales</taxon>
        <taxon>Veillonellaceae</taxon>
        <taxon>Lucifera</taxon>
    </lineage>
</organism>
<evidence type="ECO:0000313" key="9">
    <source>
        <dbReference type="Proteomes" id="UP000277811"/>
    </source>
</evidence>
<evidence type="ECO:0000256" key="1">
    <source>
        <dbReference type="ARBA" id="ARBA00004141"/>
    </source>
</evidence>
<evidence type="ECO:0000259" key="7">
    <source>
        <dbReference type="Pfam" id="PF04138"/>
    </source>
</evidence>
<name>A0A498RDK7_9FIRM</name>
<dbReference type="InterPro" id="IPR051401">
    <property type="entry name" value="GtrA_CellWall_Glycosyl"/>
</dbReference>
<protein>
    <recommendedName>
        <fullName evidence="7">GtrA/DPMS transmembrane domain-containing protein</fullName>
    </recommendedName>
</protein>
<feature type="transmembrane region" description="Helical" evidence="6">
    <location>
        <begin position="36"/>
        <end position="55"/>
    </location>
</feature>
<proteinExistence type="inferred from homology"/>
<evidence type="ECO:0000313" key="8">
    <source>
        <dbReference type="EMBL" id="VBB09409.1"/>
    </source>
</evidence>
<dbReference type="PANTHER" id="PTHR38459:SF5">
    <property type="entry name" value="CELL WALL TEICHOIC ACID GLYCOSYLATION PROTEIN GTCA"/>
    <property type="match status" value="1"/>
</dbReference>
<accession>A0A498RDK7</accession>
<feature type="domain" description="GtrA/DPMS transmembrane" evidence="7">
    <location>
        <begin position="12"/>
        <end position="129"/>
    </location>
</feature>
<comment type="subcellular location">
    <subcellularLocation>
        <location evidence="1">Membrane</location>
        <topology evidence="1">Multi-pass membrane protein</topology>
    </subcellularLocation>
</comment>
<dbReference type="Proteomes" id="UP000277811">
    <property type="component" value="Unassembled WGS sequence"/>
</dbReference>
<sequence>MKQAEARQTRSYIFFGILTTIVNFISYIFFTKIIHFDYKIAASFAWLIAVIFAFITNKLFVFDSRETRGALLVKELFSFLFFRGLSYFVDLLSIIILVAWLHVFDAFAKIISSGIVAILNYFASKYVIFRLKNKTEE</sequence>
<dbReference type="AlphaFoldDB" id="A0A498RDK7"/>
<reference evidence="8 9" key="1">
    <citation type="submission" date="2018-06" db="EMBL/GenBank/DDBJ databases">
        <authorList>
            <person name="Strepis N."/>
        </authorList>
    </citation>
    <scope>NUCLEOTIDE SEQUENCE [LARGE SCALE GENOMIC DNA]</scope>
    <source>
        <strain evidence="8">LUCI</strain>
    </source>
</reference>
<dbReference type="InterPro" id="IPR007267">
    <property type="entry name" value="GtrA_DPMS_TM"/>
</dbReference>
<feature type="transmembrane region" description="Helical" evidence="6">
    <location>
        <begin position="12"/>
        <end position="30"/>
    </location>
</feature>
<keyword evidence="9" id="KW-1185">Reference proteome</keyword>
<evidence type="ECO:0000256" key="2">
    <source>
        <dbReference type="ARBA" id="ARBA00009399"/>
    </source>
</evidence>
<dbReference type="Pfam" id="PF04138">
    <property type="entry name" value="GtrA_DPMS_TM"/>
    <property type="match status" value="1"/>
</dbReference>
<dbReference type="PANTHER" id="PTHR38459">
    <property type="entry name" value="PROPHAGE BACTOPRENOL-LINKED GLUCOSE TRANSLOCASE HOMOLOG"/>
    <property type="match status" value="1"/>
</dbReference>
<keyword evidence="5 6" id="KW-0472">Membrane</keyword>
<evidence type="ECO:0000256" key="5">
    <source>
        <dbReference type="ARBA" id="ARBA00023136"/>
    </source>
</evidence>
<evidence type="ECO:0000256" key="4">
    <source>
        <dbReference type="ARBA" id="ARBA00022989"/>
    </source>
</evidence>
<keyword evidence="4 6" id="KW-1133">Transmembrane helix</keyword>
<dbReference type="OrthoDB" id="361483at2"/>
<comment type="similarity">
    <text evidence="2">Belongs to the GtrA family.</text>
</comment>